<comment type="caution">
    <text evidence="1">The sequence shown here is derived from an EMBL/GenBank/DDBJ whole genome shotgun (WGS) entry which is preliminary data.</text>
</comment>
<protein>
    <submittedName>
        <fullName evidence="1">Uncharacterized protein</fullName>
    </submittedName>
</protein>
<name>A0A433JL20_9GAMM</name>
<gene>
    <name evidence="1" type="ORF">EKM59_03215</name>
</gene>
<organism evidence="1 2">
    <name type="scientific">Legionella septentrionalis</name>
    <dbReference type="NCBI Taxonomy" id="2498109"/>
    <lineage>
        <taxon>Bacteria</taxon>
        <taxon>Pseudomonadati</taxon>
        <taxon>Pseudomonadota</taxon>
        <taxon>Gammaproteobacteria</taxon>
        <taxon>Legionellales</taxon>
        <taxon>Legionellaceae</taxon>
        <taxon>Legionella</taxon>
    </lineage>
</organism>
<evidence type="ECO:0000313" key="2">
    <source>
        <dbReference type="Proteomes" id="UP000288012"/>
    </source>
</evidence>
<dbReference type="AlphaFoldDB" id="A0A433JL20"/>
<reference evidence="1 2" key="1">
    <citation type="submission" date="2018-12" db="EMBL/GenBank/DDBJ databases">
        <title>Legionella sp,whole genome shotgun sequence.</title>
        <authorList>
            <person name="Wu H."/>
        </authorList>
    </citation>
    <scope>NUCLEOTIDE SEQUENCE [LARGE SCALE GENOMIC DNA]</scope>
    <source>
        <strain evidence="2">km714</strain>
    </source>
</reference>
<dbReference type="RefSeq" id="WP_127111121.1">
    <property type="nucleotide sequence ID" value="NZ_RZGR01000006.1"/>
</dbReference>
<sequence>MMVLGINVAASFAAVTIEQCVNVKKAEAAGRDLIAMFEQDVCRQKTKPVLFADVVNIYLPRVMNENFLGVPPPANWQLLADDVVTACASQSDVCLKEVRKEIASCITGRLPGILLVFGPWFAENCEMLNKHVILNWDNKKAIIQGWLQQSQTSNGD</sequence>
<keyword evidence="2" id="KW-1185">Reference proteome</keyword>
<accession>A0A433JL20</accession>
<dbReference type="Proteomes" id="UP000288012">
    <property type="component" value="Unassembled WGS sequence"/>
</dbReference>
<evidence type="ECO:0000313" key="1">
    <source>
        <dbReference type="EMBL" id="RUQ89782.1"/>
    </source>
</evidence>
<dbReference type="EMBL" id="RZGR01000006">
    <property type="protein sequence ID" value="RUQ89782.1"/>
    <property type="molecule type" value="Genomic_DNA"/>
</dbReference>
<proteinExistence type="predicted"/>